<dbReference type="GO" id="GO:0006508">
    <property type="term" value="P:proteolysis"/>
    <property type="evidence" value="ECO:0007669"/>
    <property type="project" value="UniProtKB-KW"/>
</dbReference>
<feature type="active site" evidence="7">
    <location>
        <position position="117"/>
    </location>
</feature>
<evidence type="ECO:0000313" key="11">
    <source>
        <dbReference type="Proteomes" id="UP000252519"/>
    </source>
</evidence>
<dbReference type="PROSITE" id="PS51864">
    <property type="entry name" value="ASTACIN"/>
    <property type="match status" value="1"/>
</dbReference>
<dbReference type="OrthoDB" id="291007at2759"/>
<dbReference type="EC" id="3.4.24.-" evidence="8"/>
<reference evidence="10 11" key="1">
    <citation type="submission" date="2014-10" db="EMBL/GenBank/DDBJ databases">
        <title>Draft genome of the hookworm Ancylostoma caninum.</title>
        <authorList>
            <person name="Mitreva M."/>
        </authorList>
    </citation>
    <scope>NUCLEOTIDE SEQUENCE [LARGE SCALE GENOMIC DNA]</scope>
    <source>
        <strain evidence="10 11">Baltimore</strain>
    </source>
</reference>
<dbReference type="SMART" id="SM00235">
    <property type="entry name" value="ZnMc"/>
    <property type="match status" value="1"/>
</dbReference>
<evidence type="ECO:0000256" key="7">
    <source>
        <dbReference type="PROSITE-ProRule" id="PRU01211"/>
    </source>
</evidence>
<dbReference type="Pfam" id="PF01400">
    <property type="entry name" value="Astacin"/>
    <property type="match status" value="1"/>
</dbReference>
<name>A0A368GA78_ANCCA</name>
<dbReference type="STRING" id="29170.A0A368GA78"/>
<keyword evidence="11" id="KW-1185">Reference proteome</keyword>
<protein>
    <recommendedName>
        <fullName evidence="8">Metalloendopeptidase</fullName>
        <ecNumber evidence="8">3.4.24.-</ecNumber>
    </recommendedName>
</protein>
<evidence type="ECO:0000256" key="2">
    <source>
        <dbReference type="ARBA" id="ARBA00022723"/>
    </source>
</evidence>
<evidence type="ECO:0000259" key="9">
    <source>
        <dbReference type="PROSITE" id="PS51864"/>
    </source>
</evidence>
<keyword evidence="5 7" id="KW-0482">Metalloprotease</keyword>
<keyword evidence="6" id="KW-1015">Disulfide bond</keyword>
<comment type="caution">
    <text evidence="10">The sequence shown here is derived from an EMBL/GenBank/DDBJ whole genome shotgun (WGS) entry which is preliminary data.</text>
</comment>
<keyword evidence="1 7" id="KW-0645">Protease</keyword>
<evidence type="ECO:0000256" key="8">
    <source>
        <dbReference type="RuleBase" id="RU361183"/>
    </source>
</evidence>
<sequence>MYVNFRREIGEMVRAASMNGERKKRQAAIGRKHRKWLKGVNYVFNASASLELENCFRKAAAAWERNTCINFKQGKASDYLFVTDTGCYSSYVGRHGGRQTLSLRSYCEKEIGRAIHEIGHALGLYHTSSRYDRNNYITVMPNTLENYPNEFKLITQEESENYGTEYDHGSIMHLGSNVHTPIMIAADENYRRTMGSQMLSFTDLWLINKHYGCLG</sequence>
<evidence type="ECO:0000256" key="4">
    <source>
        <dbReference type="ARBA" id="ARBA00022833"/>
    </source>
</evidence>
<feature type="non-terminal residue" evidence="10">
    <location>
        <position position="215"/>
    </location>
</feature>
<dbReference type="PANTHER" id="PTHR10127">
    <property type="entry name" value="DISCOIDIN, CUB, EGF, LAMININ , AND ZINC METALLOPROTEASE DOMAIN CONTAINING"/>
    <property type="match status" value="1"/>
</dbReference>
<dbReference type="EMBL" id="JOJR01000297">
    <property type="protein sequence ID" value="RCN40199.1"/>
    <property type="molecule type" value="Genomic_DNA"/>
</dbReference>
<feature type="binding site" evidence="7">
    <location>
        <position position="116"/>
    </location>
    <ligand>
        <name>Zn(2+)</name>
        <dbReference type="ChEBI" id="CHEBI:29105"/>
        <note>catalytic</note>
    </ligand>
</feature>
<proteinExistence type="predicted"/>
<keyword evidence="2 7" id="KW-0479">Metal-binding</keyword>
<keyword evidence="4 7" id="KW-0862">Zinc</keyword>
<organism evidence="10 11">
    <name type="scientific">Ancylostoma caninum</name>
    <name type="common">Dog hookworm</name>
    <dbReference type="NCBI Taxonomy" id="29170"/>
    <lineage>
        <taxon>Eukaryota</taxon>
        <taxon>Metazoa</taxon>
        <taxon>Ecdysozoa</taxon>
        <taxon>Nematoda</taxon>
        <taxon>Chromadorea</taxon>
        <taxon>Rhabditida</taxon>
        <taxon>Rhabditina</taxon>
        <taxon>Rhabditomorpha</taxon>
        <taxon>Strongyloidea</taxon>
        <taxon>Ancylostomatidae</taxon>
        <taxon>Ancylostomatinae</taxon>
        <taxon>Ancylostoma</taxon>
    </lineage>
</organism>
<dbReference type="Gene3D" id="3.40.390.10">
    <property type="entry name" value="Collagenase (Catalytic Domain)"/>
    <property type="match status" value="1"/>
</dbReference>
<dbReference type="AlphaFoldDB" id="A0A368GA78"/>
<evidence type="ECO:0000256" key="3">
    <source>
        <dbReference type="ARBA" id="ARBA00022801"/>
    </source>
</evidence>
<comment type="caution">
    <text evidence="7">Lacks conserved residue(s) required for the propagation of feature annotation.</text>
</comment>
<dbReference type="InterPro" id="IPR006026">
    <property type="entry name" value="Peptidase_Metallo"/>
</dbReference>
<dbReference type="GO" id="GO:0008270">
    <property type="term" value="F:zinc ion binding"/>
    <property type="evidence" value="ECO:0007669"/>
    <property type="project" value="UniProtKB-UniRule"/>
</dbReference>
<feature type="binding site" evidence="7">
    <location>
        <position position="120"/>
    </location>
    <ligand>
        <name>Zn(2+)</name>
        <dbReference type="ChEBI" id="CHEBI:29105"/>
        <note>catalytic</note>
    </ligand>
</feature>
<comment type="cofactor">
    <cofactor evidence="7 8">
        <name>Zn(2+)</name>
        <dbReference type="ChEBI" id="CHEBI:29105"/>
    </cofactor>
    <text evidence="7 8">Binds 1 zinc ion per subunit.</text>
</comment>
<dbReference type="GO" id="GO:0004222">
    <property type="term" value="F:metalloendopeptidase activity"/>
    <property type="evidence" value="ECO:0007669"/>
    <property type="project" value="UniProtKB-UniRule"/>
</dbReference>
<dbReference type="SUPFAM" id="SSF55486">
    <property type="entry name" value="Metalloproteases ('zincins'), catalytic domain"/>
    <property type="match status" value="1"/>
</dbReference>
<feature type="domain" description="Peptidase M12A" evidence="9">
    <location>
        <begin position="27"/>
        <end position="214"/>
    </location>
</feature>
<dbReference type="PANTHER" id="PTHR10127:SF780">
    <property type="entry name" value="METALLOENDOPEPTIDASE"/>
    <property type="match status" value="1"/>
</dbReference>
<evidence type="ECO:0000313" key="10">
    <source>
        <dbReference type="EMBL" id="RCN40199.1"/>
    </source>
</evidence>
<feature type="binding site" evidence="7">
    <location>
        <position position="126"/>
    </location>
    <ligand>
        <name>Zn(2+)</name>
        <dbReference type="ChEBI" id="CHEBI:29105"/>
        <note>catalytic</note>
    </ligand>
</feature>
<gene>
    <name evidence="10" type="ORF">ANCCAN_13846</name>
</gene>
<dbReference type="PRINTS" id="PR00480">
    <property type="entry name" value="ASTACIN"/>
</dbReference>
<keyword evidence="3 7" id="KW-0378">Hydrolase</keyword>
<dbReference type="InterPro" id="IPR024079">
    <property type="entry name" value="MetalloPept_cat_dom_sf"/>
</dbReference>
<accession>A0A368GA78</accession>
<dbReference type="Proteomes" id="UP000252519">
    <property type="component" value="Unassembled WGS sequence"/>
</dbReference>
<evidence type="ECO:0000256" key="1">
    <source>
        <dbReference type="ARBA" id="ARBA00022670"/>
    </source>
</evidence>
<evidence type="ECO:0000256" key="5">
    <source>
        <dbReference type="ARBA" id="ARBA00023049"/>
    </source>
</evidence>
<dbReference type="InterPro" id="IPR001506">
    <property type="entry name" value="Peptidase_M12A"/>
</dbReference>
<evidence type="ECO:0000256" key="6">
    <source>
        <dbReference type="ARBA" id="ARBA00023157"/>
    </source>
</evidence>